<proteinExistence type="predicted"/>
<keyword evidence="3" id="KW-1185">Reference proteome</keyword>
<evidence type="ECO:0000313" key="3">
    <source>
        <dbReference type="Proteomes" id="UP000638188"/>
    </source>
</evidence>
<dbReference type="Gene3D" id="3.40.980.10">
    <property type="entry name" value="MoaB/Mog-like domain"/>
    <property type="match status" value="1"/>
</dbReference>
<accession>A0ABQ1Q1K6</accession>
<dbReference type="InterPro" id="IPR001453">
    <property type="entry name" value="MoaB/Mog_dom"/>
</dbReference>
<gene>
    <name evidence="2" type="ORF">GCM10007418_30310</name>
</gene>
<evidence type="ECO:0000259" key="1">
    <source>
        <dbReference type="SMART" id="SM00852"/>
    </source>
</evidence>
<dbReference type="CDD" id="cd00885">
    <property type="entry name" value="cinA"/>
    <property type="match status" value="1"/>
</dbReference>
<dbReference type="SMART" id="SM00852">
    <property type="entry name" value="MoCF_biosynth"/>
    <property type="match status" value="1"/>
</dbReference>
<protein>
    <submittedName>
        <fullName evidence="2">Damage-inducible protein</fullName>
    </submittedName>
</protein>
<comment type="caution">
    <text evidence="2">The sequence shown here is derived from an EMBL/GenBank/DDBJ whole genome shotgun (WGS) entry which is preliminary data.</text>
</comment>
<dbReference type="Pfam" id="PF00994">
    <property type="entry name" value="MoCF_biosynth"/>
    <property type="match status" value="1"/>
</dbReference>
<sequence length="229" mass="25536">MLNGRKQDAHLPAMIPRFSQRGLEIDWVNVVGDNPGLITRALEDSLGRGDIVFCFGGIGATPDDLTRQCAAAALRVDIELHPAAEQEIRAQLGDRLNANHLRMGEFPAGSRIIPNPINRIPGFSIRDHHFVPGFPRMAWPMVEWVLDHDYASLQAPGQQVTQTLVLTDTSEGPLIPLMEQLLAEFVHLRLACLPHAEGRQEVELSLRGRPEEVVAGMDRLRELLNQREK</sequence>
<dbReference type="EMBL" id="BMFF01000007">
    <property type="protein sequence ID" value="GGD09187.1"/>
    <property type="molecule type" value="Genomic_DNA"/>
</dbReference>
<dbReference type="Proteomes" id="UP000638188">
    <property type="component" value="Unassembled WGS sequence"/>
</dbReference>
<organism evidence="2 3">
    <name type="scientific">Halopseudomonas salina</name>
    <dbReference type="NCBI Taxonomy" id="1323744"/>
    <lineage>
        <taxon>Bacteria</taxon>
        <taxon>Pseudomonadati</taxon>
        <taxon>Pseudomonadota</taxon>
        <taxon>Gammaproteobacteria</taxon>
        <taxon>Pseudomonadales</taxon>
        <taxon>Pseudomonadaceae</taxon>
        <taxon>Halopseudomonas</taxon>
    </lineage>
</organism>
<dbReference type="SUPFAM" id="SSF53218">
    <property type="entry name" value="Molybdenum cofactor biosynthesis proteins"/>
    <property type="match status" value="1"/>
</dbReference>
<dbReference type="PANTHER" id="PTHR13939">
    <property type="entry name" value="NICOTINAMIDE-NUCLEOTIDE AMIDOHYDROLASE PNCC"/>
    <property type="match status" value="1"/>
</dbReference>
<dbReference type="InterPro" id="IPR036425">
    <property type="entry name" value="MoaB/Mog-like_dom_sf"/>
</dbReference>
<dbReference type="InterPro" id="IPR050101">
    <property type="entry name" value="CinA"/>
</dbReference>
<feature type="domain" description="MoaB/Mog" evidence="1">
    <location>
        <begin position="2"/>
        <end position="153"/>
    </location>
</feature>
<evidence type="ECO:0000313" key="2">
    <source>
        <dbReference type="EMBL" id="GGD09187.1"/>
    </source>
</evidence>
<name>A0ABQ1Q1K6_9GAMM</name>
<reference evidence="3" key="1">
    <citation type="journal article" date="2019" name="Int. J. Syst. Evol. Microbiol.">
        <title>The Global Catalogue of Microorganisms (GCM) 10K type strain sequencing project: providing services to taxonomists for standard genome sequencing and annotation.</title>
        <authorList>
            <consortium name="The Broad Institute Genomics Platform"/>
            <consortium name="The Broad Institute Genome Sequencing Center for Infectious Disease"/>
            <person name="Wu L."/>
            <person name="Ma J."/>
        </authorList>
    </citation>
    <scope>NUCLEOTIDE SEQUENCE [LARGE SCALE GENOMIC DNA]</scope>
    <source>
        <strain evidence="3">CGMCC 1.12482</strain>
    </source>
</reference>
<dbReference type="PANTHER" id="PTHR13939:SF0">
    <property type="entry name" value="NMN AMIDOHYDROLASE-LIKE PROTEIN YFAY"/>
    <property type="match status" value="1"/>
</dbReference>